<evidence type="ECO:0000313" key="3">
    <source>
        <dbReference type="Proteomes" id="UP001530400"/>
    </source>
</evidence>
<name>A0ABD3PGA0_9STRA</name>
<sequence>MPKIVEKNDRVEKAAKNFLAYPNPNPKLSMPSYAGCKFTLDESNDRTMQMRVRRRMKEIVEWGKNNSVCEYIDNREVAMYMNGVNFAAESLAQMSGAAVEQTAQSSSAAAETTCVKQNQTNETNAVTLAASAGLPPEVQQIMASNYLPDVVDPPPSKIGQPKKSKKPKKKGIEQ</sequence>
<dbReference type="AlphaFoldDB" id="A0ABD3PGA0"/>
<proteinExistence type="predicted"/>
<gene>
    <name evidence="2" type="ORF">ACHAWO_006151</name>
</gene>
<evidence type="ECO:0000256" key="1">
    <source>
        <dbReference type="SAM" id="MobiDB-lite"/>
    </source>
</evidence>
<feature type="region of interest" description="Disordered" evidence="1">
    <location>
        <begin position="145"/>
        <end position="174"/>
    </location>
</feature>
<reference evidence="2 3" key="1">
    <citation type="submission" date="2024-10" db="EMBL/GenBank/DDBJ databases">
        <title>Updated reference genomes for cyclostephanoid diatoms.</title>
        <authorList>
            <person name="Roberts W.R."/>
            <person name="Alverson A.J."/>
        </authorList>
    </citation>
    <scope>NUCLEOTIDE SEQUENCE [LARGE SCALE GENOMIC DNA]</scope>
    <source>
        <strain evidence="2 3">AJA010-31</strain>
    </source>
</reference>
<protein>
    <submittedName>
        <fullName evidence="2">Uncharacterized protein</fullName>
    </submittedName>
</protein>
<accession>A0ABD3PGA0</accession>
<feature type="compositionally biased region" description="Basic residues" evidence="1">
    <location>
        <begin position="160"/>
        <end position="174"/>
    </location>
</feature>
<dbReference type="EMBL" id="JALLPJ020000638">
    <property type="protein sequence ID" value="KAL3786708.1"/>
    <property type="molecule type" value="Genomic_DNA"/>
</dbReference>
<keyword evidence="3" id="KW-1185">Reference proteome</keyword>
<comment type="caution">
    <text evidence="2">The sequence shown here is derived from an EMBL/GenBank/DDBJ whole genome shotgun (WGS) entry which is preliminary data.</text>
</comment>
<dbReference type="Proteomes" id="UP001530400">
    <property type="component" value="Unassembled WGS sequence"/>
</dbReference>
<organism evidence="2 3">
    <name type="scientific">Cyclotella atomus</name>
    <dbReference type="NCBI Taxonomy" id="382360"/>
    <lineage>
        <taxon>Eukaryota</taxon>
        <taxon>Sar</taxon>
        <taxon>Stramenopiles</taxon>
        <taxon>Ochrophyta</taxon>
        <taxon>Bacillariophyta</taxon>
        <taxon>Coscinodiscophyceae</taxon>
        <taxon>Thalassiosirophycidae</taxon>
        <taxon>Stephanodiscales</taxon>
        <taxon>Stephanodiscaceae</taxon>
        <taxon>Cyclotella</taxon>
    </lineage>
</organism>
<evidence type="ECO:0000313" key="2">
    <source>
        <dbReference type="EMBL" id="KAL3786708.1"/>
    </source>
</evidence>